<evidence type="ECO:0000259" key="5">
    <source>
        <dbReference type="PROSITE" id="PS50893"/>
    </source>
</evidence>
<dbReference type="Pfam" id="PF12848">
    <property type="entry name" value="ABC_tran_Xtn"/>
    <property type="match status" value="1"/>
</dbReference>
<evidence type="ECO:0000313" key="6">
    <source>
        <dbReference type="EMBL" id="KAK7468440.1"/>
    </source>
</evidence>
<dbReference type="PROSITE" id="PS50893">
    <property type="entry name" value="ABC_TRANSPORTER_2"/>
    <property type="match status" value="2"/>
</dbReference>
<name>A0ABR1JYT2_9AGAR</name>
<keyword evidence="1" id="KW-0677">Repeat</keyword>
<dbReference type="EMBL" id="JBANRG010000003">
    <property type="protein sequence ID" value="KAK7468440.1"/>
    <property type="molecule type" value="Genomic_DNA"/>
</dbReference>
<dbReference type="CDD" id="cd03221">
    <property type="entry name" value="ABCF_EF-3"/>
    <property type="match status" value="2"/>
</dbReference>
<dbReference type="PANTHER" id="PTHR19211">
    <property type="entry name" value="ATP-BINDING TRANSPORT PROTEIN-RELATED"/>
    <property type="match status" value="1"/>
</dbReference>
<dbReference type="Gene3D" id="3.40.50.300">
    <property type="entry name" value="P-loop containing nucleotide triphosphate hydrolases"/>
    <property type="match status" value="2"/>
</dbReference>
<protein>
    <recommendedName>
        <fullName evidence="5">ABC transporter domain-containing protein</fullName>
    </recommendedName>
</protein>
<dbReference type="InterPro" id="IPR003439">
    <property type="entry name" value="ABC_transporter-like_ATP-bd"/>
</dbReference>
<dbReference type="InterPro" id="IPR027417">
    <property type="entry name" value="P-loop_NTPase"/>
</dbReference>
<accession>A0ABR1JYT2</accession>
<dbReference type="Proteomes" id="UP001498398">
    <property type="component" value="Unassembled WGS sequence"/>
</dbReference>
<dbReference type="PANTHER" id="PTHR19211:SF117">
    <property type="entry name" value="ATP-BINDING CASSETTE SUB-FAMILY F MEMBER 3"/>
    <property type="match status" value="1"/>
</dbReference>
<dbReference type="PROSITE" id="PS00211">
    <property type="entry name" value="ABC_TRANSPORTER_1"/>
    <property type="match status" value="2"/>
</dbReference>
<dbReference type="InterPro" id="IPR050611">
    <property type="entry name" value="ABCF"/>
</dbReference>
<keyword evidence="4" id="KW-0175">Coiled coil</keyword>
<proteinExistence type="predicted"/>
<keyword evidence="2" id="KW-0547">Nucleotide-binding</keyword>
<evidence type="ECO:0000256" key="1">
    <source>
        <dbReference type="ARBA" id="ARBA00022737"/>
    </source>
</evidence>
<dbReference type="SUPFAM" id="SSF52540">
    <property type="entry name" value="P-loop containing nucleoside triphosphate hydrolases"/>
    <property type="match status" value="2"/>
</dbReference>
<feature type="coiled-coil region" evidence="4">
    <location>
        <begin position="267"/>
        <end position="317"/>
    </location>
</feature>
<comment type="caution">
    <text evidence="6">The sequence shown here is derived from an EMBL/GenBank/DDBJ whole genome shotgun (WGS) entry which is preliminary data.</text>
</comment>
<keyword evidence="3" id="KW-0067">ATP-binding</keyword>
<gene>
    <name evidence="6" type="ORF">VKT23_002953</name>
</gene>
<feature type="domain" description="ABC transporter" evidence="5">
    <location>
        <begin position="184"/>
        <end position="440"/>
    </location>
</feature>
<dbReference type="InterPro" id="IPR003593">
    <property type="entry name" value="AAA+_ATPase"/>
</dbReference>
<organism evidence="6 7">
    <name type="scientific">Marasmiellus scandens</name>
    <dbReference type="NCBI Taxonomy" id="2682957"/>
    <lineage>
        <taxon>Eukaryota</taxon>
        <taxon>Fungi</taxon>
        <taxon>Dikarya</taxon>
        <taxon>Basidiomycota</taxon>
        <taxon>Agaricomycotina</taxon>
        <taxon>Agaricomycetes</taxon>
        <taxon>Agaricomycetidae</taxon>
        <taxon>Agaricales</taxon>
        <taxon>Marasmiineae</taxon>
        <taxon>Omphalotaceae</taxon>
        <taxon>Marasmiellus</taxon>
    </lineage>
</organism>
<evidence type="ECO:0000256" key="2">
    <source>
        <dbReference type="ARBA" id="ARBA00022741"/>
    </source>
</evidence>
<reference evidence="6 7" key="1">
    <citation type="submission" date="2024-01" db="EMBL/GenBank/DDBJ databases">
        <title>A draft genome for the cacao thread blight pathogen Marasmiellus scandens.</title>
        <authorList>
            <person name="Baruah I.K."/>
            <person name="Leung J."/>
            <person name="Bukari Y."/>
            <person name="Amoako-Attah I."/>
            <person name="Meinhardt L.W."/>
            <person name="Bailey B.A."/>
            <person name="Cohen S.P."/>
        </authorList>
    </citation>
    <scope>NUCLEOTIDE SEQUENCE [LARGE SCALE GENOMIC DNA]</scope>
    <source>
        <strain evidence="6 7">GH-19</strain>
    </source>
</reference>
<dbReference type="InterPro" id="IPR032781">
    <property type="entry name" value="ABC_tran_Xtn"/>
</dbReference>
<evidence type="ECO:0000313" key="7">
    <source>
        <dbReference type="Proteomes" id="UP001498398"/>
    </source>
</evidence>
<evidence type="ECO:0000256" key="4">
    <source>
        <dbReference type="SAM" id="Coils"/>
    </source>
</evidence>
<sequence length="722" mass="81115">MSSEDIAEEIRTAFPGTEEVIVQYLAGYLVDDAGEEEDVLQVARELLESLAEGQDEKLEKLMLRLGDLLEDQLRERIQKRSGPKLQKLDKVMDMSKSQMSNTIAFSEGVDLESINKGKASRVDVKKLEKQEAKLKAKIEKRARRDLYEGSKLLDAHRKQQTYEEMFMKINPLEASNSRNKSKDIHLPSIDVNFGSNRILSGATLTLAHGRRYGLIGRNGVGKSTLLRHIAMREVPIPAHITILFVEQEIVGDDTPAIESVLKADVWRDHLLKEEAALNAKLAELESEGDDKRFEDAREEASTRLAEVHSRLSEMDAESGPARAAALLAGLGFDEADQKRPTRSFSGGWRMRLALARALFVKPSLLLLDEPSNHIDLNALAWLEDYLQTWPGTLLVVSHDRAFLDAVATDIVHQHSGRLDYYKGNFTQFYSTKSERDRNLRKEYETQMEYRKHLQAFIDRWRYNANRAAQAQSKIKILEKLPDLEPPEEDETESFRFPDTEKISPPLLQMSEVTFGYTPEKIILKNVSIDVGLDSRIAIVGANGSGKSTLIKILTGELSPMGGQVNRNGRLRVGYFAQHHVDSLTPTMSPVQYLASKFPGKTEQEYRSHLGNFQISGMTGLQLIGTLSGGQKSRVAFAALSMQRPHILLLDEPTNHLDIEGLDALMHALDIWNGGVILISHDERFITSVAKELWVCGNGTVYKFKGDVQSYKSLIVNNIKTKP</sequence>
<dbReference type="InterPro" id="IPR017871">
    <property type="entry name" value="ABC_transporter-like_CS"/>
</dbReference>
<keyword evidence="7" id="KW-1185">Reference proteome</keyword>
<evidence type="ECO:0000256" key="3">
    <source>
        <dbReference type="ARBA" id="ARBA00022840"/>
    </source>
</evidence>
<dbReference type="Pfam" id="PF00005">
    <property type="entry name" value="ABC_tran"/>
    <property type="match status" value="2"/>
</dbReference>
<feature type="domain" description="ABC transporter" evidence="5">
    <location>
        <begin position="507"/>
        <end position="722"/>
    </location>
</feature>
<dbReference type="SMART" id="SM00382">
    <property type="entry name" value="AAA"/>
    <property type="match status" value="2"/>
</dbReference>